<evidence type="ECO:0000313" key="2">
    <source>
        <dbReference type="EMBL" id="NKE55497.1"/>
    </source>
</evidence>
<dbReference type="Proteomes" id="UP001515943">
    <property type="component" value="Unassembled WGS sequence"/>
</dbReference>
<dbReference type="InterPro" id="IPR007278">
    <property type="entry name" value="DUF397"/>
</dbReference>
<dbReference type="Pfam" id="PF04149">
    <property type="entry name" value="DUF397"/>
    <property type="match status" value="1"/>
</dbReference>
<dbReference type="RefSeq" id="WP_167969386.1">
    <property type="nucleotide sequence ID" value="NZ_VSRL01000002.1"/>
</dbReference>
<keyword evidence="3" id="KW-1185">Reference proteome</keyword>
<organism evidence="2 3">
    <name type="scientific">Lentzea indica</name>
    <dbReference type="NCBI Taxonomy" id="2604800"/>
    <lineage>
        <taxon>Bacteria</taxon>
        <taxon>Bacillati</taxon>
        <taxon>Actinomycetota</taxon>
        <taxon>Actinomycetes</taxon>
        <taxon>Pseudonocardiales</taxon>
        <taxon>Pseudonocardiaceae</taxon>
        <taxon>Lentzea</taxon>
    </lineage>
</organism>
<evidence type="ECO:0000313" key="3">
    <source>
        <dbReference type="Proteomes" id="UP001515943"/>
    </source>
</evidence>
<comment type="caution">
    <text evidence="2">The sequence shown here is derived from an EMBL/GenBank/DDBJ whole genome shotgun (WGS) entry which is preliminary data.</text>
</comment>
<protein>
    <submittedName>
        <fullName evidence="2">DUF397 domain-containing protein</fullName>
    </submittedName>
</protein>
<sequence length="61" mass="6354">MAQDRTWRKSTYSGGSGDSDCVEVSLAQDALVRDSKNAGGAVLAFSADAWHALVGQIKAPS</sequence>
<dbReference type="EMBL" id="VSRL01000002">
    <property type="protein sequence ID" value="NKE55497.1"/>
    <property type="molecule type" value="Genomic_DNA"/>
</dbReference>
<reference evidence="2 3" key="1">
    <citation type="submission" date="2019-08" db="EMBL/GenBank/DDBJ databases">
        <title>Lentzea from Indian Himalayas.</title>
        <authorList>
            <person name="Mandal S."/>
            <person name="Mallick Gupta A."/>
            <person name="Maiti P.K."/>
            <person name="Sarkar J."/>
            <person name="Mandal S."/>
        </authorList>
    </citation>
    <scope>NUCLEOTIDE SEQUENCE [LARGE SCALE GENOMIC DNA]</scope>
    <source>
        <strain evidence="2 3">PSKA42</strain>
    </source>
</reference>
<gene>
    <name evidence="2" type="ORF">FXN61_01130</name>
</gene>
<name>A0ABX1F9J0_9PSEU</name>
<evidence type="ECO:0000259" key="1">
    <source>
        <dbReference type="Pfam" id="PF04149"/>
    </source>
</evidence>
<accession>A0ABX1F9J0</accession>
<feature type="domain" description="DUF397" evidence="1">
    <location>
        <begin position="6"/>
        <end position="58"/>
    </location>
</feature>
<proteinExistence type="predicted"/>